<dbReference type="HOGENOM" id="CLU_2786966_0_0_3"/>
<dbReference type="OrthoDB" id="517360at2"/>
<dbReference type="RefSeq" id="WP_015211071.1">
    <property type="nucleotide sequence ID" value="NC_019757.1"/>
</dbReference>
<evidence type="ECO:0000313" key="2">
    <source>
        <dbReference type="Proteomes" id="UP000010475"/>
    </source>
</evidence>
<dbReference type="KEGG" id="csg:Cylst_5853"/>
<dbReference type="AlphaFoldDB" id="K9X848"/>
<dbReference type="Proteomes" id="UP000010475">
    <property type="component" value="Chromosome"/>
</dbReference>
<reference evidence="1 2" key="1">
    <citation type="submission" date="2012-06" db="EMBL/GenBank/DDBJ databases">
        <title>Finished chromosome of genome of Cylindrospermum stagnale PCC 7417.</title>
        <authorList>
            <consortium name="US DOE Joint Genome Institute"/>
            <person name="Gugger M."/>
            <person name="Coursin T."/>
            <person name="Rippka R."/>
            <person name="Tandeau De Marsac N."/>
            <person name="Huntemann M."/>
            <person name="Wei C.-L."/>
            <person name="Han J."/>
            <person name="Detter J.C."/>
            <person name="Han C."/>
            <person name="Tapia R."/>
            <person name="Chen A."/>
            <person name="Kyrpides N."/>
            <person name="Mavromatis K."/>
            <person name="Markowitz V."/>
            <person name="Szeto E."/>
            <person name="Ivanova N."/>
            <person name="Pagani I."/>
            <person name="Pati A."/>
            <person name="Goodwin L."/>
            <person name="Nordberg H.P."/>
            <person name="Cantor M.N."/>
            <person name="Hua S.X."/>
            <person name="Woyke T."/>
            <person name="Kerfeld C.A."/>
        </authorList>
    </citation>
    <scope>NUCLEOTIDE SEQUENCE [LARGE SCALE GENOMIC DNA]</scope>
    <source>
        <strain evidence="1 2">PCC 7417</strain>
    </source>
</reference>
<evidence type="ECO:0000313" key="1">
    <source>
        <dbReference type="EMBL" id="AFZ27837.1"/>
    </source>
</evidence>
<accession>K9X848</accession>
<protein>
    <submittedName>
        <fullName evidence="1">Uncharacterized protein</fullName>
    </submittedName>
</protein>
<proteinExistence type="predicted"/>
<dbReference type="EMBL" id="CP003642">
    <property type="protein sequence ID" value="AFZ27837.1"/>
    <property type="molecule type" value="Genomic_DNA"/>
</dbReference>
<sequence>MTERKWETDEDEMIHHLESHRNFIGWVIDKLRAEKITCDRTKGRDANGDIIYYRAEDEARVKQIVRDINAKYNQL</sequence>
<dbReference type="STRING" id="56107.Cylst_5853"/>
<gene>
    <name evidence="1" type="ORF">Cylst_5853</name>
</gene>
<organism evidence="1 2">
    <name type="scientific">Cylindrospermum stagnale PCC 7417</name>
    <dbReference type="NCBI Taxonomy" id="56107"/>
    <lineage>
        <taxon>Bacteria</taxon>
        <taxon>Bacillati</taxon>
        <taxon>Cyanobacteriota</taxon>
        <taxon>Cyanophyceae</taxon>
        <taxon>Nostocales</taxon>
        <taxon>Nostocaceae</taxon>
        <taxon>Cylindrospermum</taxon>
    </lineage>
</organism>
<dbReference type="eggNOG" id="ENOG5033356">
    <property type="taxonomic scope" value="Bacteria"/>
</dbReference>
<name>K9X848_9NOST</name>
<keyword evidence="2" id="KW-1185">Reference proteome</keyword>